<dbReference type="InterPro" id="IPR018247">
    <property type="entry name" value="EF_Hand_1_Ca_BS"/>
</dbReference>
<evidence type="ECO:0000313" key="9">
    <source>
        <dbReference type="Proteomes" id="UP000019109"/>
    </source>
</evidence>
<name>W4VC63_9FIRM</name>
<organism evidence="8 9">
    <name type="scientific">Acetivibrio straminisolvens JCM 21531</name>
    <dbReference type="NCBI Taxonomy" id="1294263"/>
    <lineage>
        <taxon>Bacteria</taxon>
        <taxon>Bacillati</taxon>
        <taxon>Bacillota</taxon>
        <taxon>Clostridia</taxon>
        <taxon>Eubacteriales</taxon>
        <taxon>Oscillospiraceae</taxon>
        <taxon>Acetivibrio</taxon>
    </lineage>
</organism>
<dbReference type="CDD" id="cd14256">
    <property type="entry name" value="Dockerin_I"/>
    <property type="match status" value="1"/>
</dbReference>
<dbReference type="Gene3D" id="1.10.1330.10">
    <property type="entry name" value="Dockerin domain"/>
    <property type="match status" value="1"/>
</dbReference>
<feature type="domain" description="Dockerin" evidence="7">
    <location>
        <begin position="1"/>
        <end position="65"/>
    </location>
</feature>
<keyword evidence="5" id="KW-0326">Glycosidase</keyword>
<dbReference type="SUPFAM" id="SSF63446">
    <property type="entry name" value="Type I dockerin domain"/>
    <property type="match status" value="1"/>
</dbReference>
<keyword evidence="9" id="KW-1185">Reference proteome</keyword>
<protein>
    <submittedName>
        <fullName evidence="8">Endo-1,3(4)-beta-glucanase 1</fullName>
    </submittedName>
</protein>
<dbReference type="Proteomes" id="UP000019109">
    <property type="component" value="Unassembled WGS sequence"/>
</dbReference>
<keyword evidence="3" id="KW-0136">Cellulose degradation</keyword>
<evidence type="ECO:0000256" key="6">
    <source>
        <dbReference type="ARBA" id="ARBA00023326"/>
    </source>
</evidence>
<proteinExistence type="predicted"/>
<dbReference type="GO" id="GO:0030245">
    <property type="term" value="P:cellulose catabolic process"/>
    <property type="evidence" value="ECO:0007669"/>
    <property type="project" value="UniProtKB-KW"/>
</dbReference>
<evidence type="ECO:0000256" key="5">
    <source>
        <dbReference type="ARBA" id="ARBA00023295"/>
    </source>
</evidence>
<dbReference type="FunFam" id="1.10.1330.10:FF:000001">
    <property type="entry name" value="Endoglucanase D"/>
    <property type="match status" value="1"/>
</dbReference>
<dbReference type="InterPro" id="IPR016134">
    <property type="entry name" value="Dockerin_dom"/>
</dbReference>
<sequence length="65" mass="7311">MTGDLNGDGKINSTDMSLMKRYLLKQIVDLPVEDDIKAADLNKDGKVNSTDMSILKRVILRDFQL</sequence>
<dbReference type="AlphaFoldDB" id="W4VC63"/>
<evidence type="ECO:0000256" key="2">
    <source>
        <dbReference type="ARBA" id="ARBA00022801"/>
    </source>
</evidence>
<evidence type="ECO:0000313" key="8">
    <source>
        <dbReference type="EMBL" id="GAE90792.1"/>
    </source>
</evidence>
<comment type="caution">
    <text evidence="8">The sequence shown here is derived from an EMBL/GenBank/DDBJ whole genome shotgun (WGS) entry which is preliminary data.</text>
</comment>
<dbReference type="InterPro" id="IPR036439">
    <property type="entry name" value="Dockerin_dom_sf"/>
</dbReference>
<evidence type="ECO:0000256" key="3">
    <source>
        <dbReference type="ARBA" id="ARBA00023001"/>
    </source>
</evidence>
<keyword evidence="2" id="KW-0378">Hydrolase</keyword>
<dbReference type="GO" id="GO:0004553">
    <property type="term" value="F:hydrolase activity, hydrolyzing O-glycosyl compounds"/>
    <property type="evidence" value="ECO:0007669"/>
    <property type="project" value="InterPro"/>
</dbReference>
<gene>
    <name evidence="8" type="ORF">JCM21531_4431</name>
</gene>
<evidence type="ECO:0000259" key="7">
    <source>
        <dbReference type="PROSITE" id="PS51766"/>
    </source>
</evidence>
<dbReference type="InterPro" id="IPR002105">
    <property type="entry name" value="Dockerin_1_rpt"/>
</dbReference>
<reference evidence="8" key="1">
    <citation type="journal article" date="2014" name="Genome Announc.">
        <title>Draft Genome Sequence of Clostridium straminisolvens Strain JCM 21531T, Isolated from a Cellulose-Degrading Bacterial Community.</title>
        <authorList>
            <person name="Yuki M."/>
            <person name="Oshima K."/>
            <person name="Suda W."/>
            <person name="Sakamoto M."/>
            <person name="Kitamura K."/>
            <person name="Iida T."/>
            <person name="Hattori M."/>
            <person name="Ohkuma M."/>
        </authorList>
    </citation>
    <scope>NUCLEOTIDE SEQUENCE [LARGE SCALE GENOMIC DNA]</scope>
    <source>
        <strain evidence="8">JCM 21531</strain>
    </source>
</reference>
<keyword evidence="4" id="KW-0119">Carbohydrate metabolism</keyword>
<keyword evidence="6" id="KW-0624">Polysaccharide degradation</keyword>
<evidence type="ECO:0000256" key="1">
    <source>
        <dbReference type="ARBA" id="ARBA00022729"/>
    </source>
</evidence>
<dbReference type="PROSITE" id="PS00018">
    <property type="entry name" value="EF_HAND_1"/>
    <property type="match status" value="2"/>
</dbReference>
<dbReference type="RefSeq" id="WP_038291337.1">
    <property type="nucleotide sequence ID" value="NZ_BAVR01000093.1"/>
</dbReference>
<dbReference type="Pfam" id="PF00404">
    <property type="entry name" value="Dockerin_1"/>
    <property type="match status" value="1"/>
</dbReference>
<evidence type="ECO:0000256" key="4">
    <source>
        <dbReference type="ARBA" id="ARBA00023277"/>
    </source>
</evidence>
<keyword evidence="1" id="KW-0732">Signal</keyword>
<accession>W4VC63</accession>
<dbReference type="EMBL" id="BAVR01000093">
    <property type="protein sequence ID" value="GAE90792.1"/>
    <property type="molecule type" value="Genomic_DNA"/>
</dbReference>
<dbReference type="PROSITE" id="PS00448">
    <property type="entry name" value="CLOS_CELLULOSOME_RPT"/>
    <property type="match status" value="2"/>
</dbReference>
<dbReference type="STRING" id="1294263.JCM21531_4431"/>
<dbReference type="PROSITE" id="PS51766">
    <property type="entry name" value="DOCKERIN"/>
    <property type="match status" value="1"/>
</dbReference>